<proteinExistence type="predicted"/>
<organism evidence="1 2">
    <name type="scientific">Pseudomonas aeruginosa</name>
    <dbReference type="NCBI Taxonomy" id="287"/>
    <lineage>
        <taxon>Bacteria</taxon>
        <taxon>Pseudomonadati</taxon>
        <taxon>Pseudomonadota</taxon>
        <taxon>Gammaproteobacteria</taxon>
        <taxon>Pseudomonadales</taxon>
        <taxon>Pseudomonadaceae</taxon>
        <taxon>Pseudomonas</taxon>
    </lineage>
</organism>
<dbReference type="GeneID" id="40042280"/>
<name>A0AAQ3LGF3_PSEAI</name>
<geneLocation type="plasmid" evidence="1 2">
    <name>unnamed1</name>
</geneLocation>
<sequence>MKTNVHHLVGWKLFCAKCREGEDRFCPAATRRQLNRFYARYRLAAHFEAVHAYGYSEKALRGYTAGLRLLAAYSAAELLGEAIGINVASWKIPDSALAAALRKVLLRPSADSTGLFAQEGLRKKLQLFMDGDIDIRIPATALRVMVAHGSFTPTGTDSLTKAGAEALQRLSDVLLHECERRFGAWLHEMLAKRDEAALSAIF</sequence>
<gene>
    <name evidence="1" type="ORF">L4V69_00420</name>
</gene>
<reference evidence="1" key="1">
    <citation type="submission" date="2023-06" db="EMBL/GenBank/DDBJ databases">
        <authorList>
            <consortium name="Clinical and Environmental Microbiology Branch: Whole genome sequencing antimicrobial resistance pathogens in the healthcare setting"/>
        </authorList>
    </citation>
    <scope>NUCLEOTIDE SEQUENCE</scope>
    <source>
        <strain evidence="1">2021CK-01020</strain>
        <plasmid evidence="1">unnamed1</plasmid>
    </source>
</reference>
<dbReference type="RefSeq" id="WP_019484926.1">
    <property type="nucleotide sequence ID" value="NZ_CP029096.1"/>
</dbReference>
<accession>A0AAQ3LGF3</accession>
<dbReference type="AlphaFoldDB" id="A0AAQ3LGF3"/>
<keyword evidence="1" id="KW-0614">Plasmid</keyword>
<reference evidence="1" key="2">
    <citation type="submission" date="2023-10" db="EMBL/GenBank/DDBJ databases">
        <title>Pathogen: clinical or host-associated sample.</title>
        <authorList>
            <person name="Hergert J."/>
            <person name="Casey R."/>
            <person name="Wagner J."/>
            <person name="Young E.L."/>
            <person name="Oakeson K.F."/>
        </authorList>
    </citation>
    <scope>NUCLEOTIDE SEQUENCE</scope>
    <source>
        <strain evidence="1">2021CK-01020</strain>
        <plasmid evidence="1">unnamed1</plasmid>
    </source>
</reference>
<protein>
    <submittedName>
        <fullName evidence="1">Uncharacterized protein</fullName>
    </submittedName>
</protein>
<dbReference type="EMBL" id="CP136985">
    <property type="protein sequence ID" value="WOS74678.1"/>
    <property type="molecule type" value="Genomic_DNA"/>
</dbReference>
<evidence type="ECO:0000313" key="2">
    <source>
        <dbReference type="Proteomes" id="UP001297540"/>
    </source>
</evidence>
<dbReference type="Proteomes" id="UP001297540">
    <property type="component" value="Plasmid unnamed1"/>
</dbReference>
<evidence type="ECO:0000313" key="1">
    <source>
        <dbReference type="EMBL" id="WOS74678.1"/>
    </source>
</evidence>